<accession>A0A3R9PRN6</accession>
<name>A0A3R9PRN6_9BACT</name>
<evidence type="ECO:0000313" key="5">
    <source>
        <dbReference type="EMBL" id="RSL16366.1"/>
    </source>
</evidence>
<evidence type="ECO:0000256" key="2">
    <source>
        <dbReference type="ARBA" id="ARBA00022777"/>
    </source>
</evidence>
<evidence type="ECO:0000259" key="4">
    <source>
        <dbReference type="Pfam" id="PF02702"/>
    </source>
</evidence>
<protein>
    <submittedName>
        <fullName evidence="5">Two-component system sensor histidine kinase KdpD</fullName>
    </submittedName>
</protein>
<dbReference type="InterPro" id="IPR014729">
    <property type="entry name" value="Rossmann-like_a/b/a_fold"/>
</dbReference>
<keyword evidence="1" id="KW-0808">Transferase</keyword>
<dbReference type="AlphaFoldDB" id="A0A3R9PRN6"/>
<feature type="domain" description="Signal transduction histidine kinase osmosensitive K+ channel sensor N-terminal" evidence="4">
    <location>
        <begin position="27"/>
        <end position="235"/>
    </location>
</feature>
<dbReference type="Proteomes" id="UP000269669">
    <property type="component" value="Unassembled WGS sequence"/>
</dbReference>
<gene>
    <name evidence="5" type="ORF">EDE15_1878</name>
</gene>
<organism evidence="5 6">
    <name type="scientific">Edaphobacter aggregans</name>
    <dbReference type="NCBI Taxonomy" id="570835"/>
    <lineage>
        <taxon>Bacteria</taxon>
        <taxon>Pseudomonadati</taxon>
        <taxon>Acidobacteriota</taxon>
        <taxon>Terriglobia</taxon>
        <taxon>Terriglobales</taxon>
        <taxon>Acidobacteriaceae</taxon>
        <taxon>Edaphobacter</taxon>
    </lineage>
</organism>
<dbReference type="InterPro" id="IPR027417">
    <property type="entry name" value="P-loop_NTPase"/>
</dbReference>
<dbReference type="InterPro" id="IPR003852">
    <property type="entry name" value="Sig_transdc_His_kinase_KdpD_N"/>
</dbReference>
<dbReference type="OrthoDB" id="9806130at2"/>
<reference evidence="5 6" key="1">
    <citation type="submission" date="2018-12" db="EMBL/GenBank/DDBJ databases">
        <title>Sequencing of bacterial isolates from soil warming experiment in Harvard Forest, Massachusetts, USA.</title>
        <authorList>
            <person name="Deangelis K."/>
        </authorList>
    </citation>
    <scope>NUCLEOTIDE SEQUENCE [LARGE SCALE GENOMIC DNA]</scope>
    <source>
        <strain evidence="5 6">EB153</strain>
    </source>
</reference>
<dbReference type="Gene3D" id="3.40.50.300">
    <property type="entry name" value="P-loop containing nucleotide triphosphate hydrolases"/>
    <property type="match status" value="1"/>
</dbReference>
<dbReference type="SUPFAM" id="SSF52402">
    <property type="entry name" value="Adenine nucleotide alpha hydrolases-like"/>
    <property type="match status" value="1"/>
</dbReference>
<evidence type="ECO:0000256" key="1">
    <source>
        <dbReference type="ARBA" id="ARBA00022679"/>
    </source>
</evidence>
<dbReference type="GO" id="GO:0000155">
    <property type="term" value="F:phosphorelay sensor kinase activity"/>
    <property type="evidence" value="ECO:0007669"/>
    <property type="project" value="InterPro"/>
</dbReference>
<dbReference type="InterPro" id="IPR052023">
    <property type="entry name" value="Histidine_kinase_KdpD"/>
</dbReference>
<evidence type="ECO:0000313" key="6">
    <source>
        <dbReference type="Proteomes" id="UP000269669"/>
    </source>
</evidence>
<sequence>MPNRDPQSAAAKSPEEWLEQVAPEKTRGTFKLFLGYAPGVGKTYNMLSEAIRRHQRGEDIVIGVVETHGRPRTAELAQQLEQVPRRKIEYKGVVFEEMDLDGILARKPQIVLIDELAHTNIEGSKHRKRYEDVLDILAANIDVLATMNVQHIESVAPTVQSVTGVQIRETVPDWLIQRADEIVMADLTPEALQTRMRRGDIYGVDRAEKALANFFRRGNLIALRELALQHVTKAVDRTLTAYMDAKRIEANWAVRERVAVCISSNSASQTLIARGARVAEGVGGELFVLHIDTNEDLAKDEQSTLAANLQFARNLNAQVFVIKGKNIAHTAATFVREKRITHIVFGRTAVTGLRKYLYYWAIQHFLREAPNVDVHIVTQHSEHE</sequence>
<dbReference type="EMBL" id="RSDW01000001">
    <property type="protein sequence ID" value="RSL16366.1"/>
    <property type="molecule type" value="Genomic_DNA"/>
</dbReference>
<dbReference type="Gene3D" id="3.40.50.620">
    <property type="entry name" value="HUPs"/>
    <property type="match status" value="1"/>
</dbReference>
<dbReference type="Pfam" id="PF02702">
    <property type="entry name" value="KdpD"/>
    <property type="match status" value="1"/>
</dbReference>
<comment type="caution">
    <text evidence="5">The sequence shown here is derived from an EMBL/GenBank/DDBJ whole genome shotgun (WGS) entry which is preliminary data.</text>
</comment>
<proteinExistence type="predicted"/>
<evidence type="ECO:0000256" key="3">
    <source>
        <dbReference type="ARBA" id="ARBA00023012"/>
    </source>
</evidence>
<dbReference type="PANTHER" id="PTHR45569:SF1">
    <property type="entry name" value="SENSOR PROTEIN KDPD"/>
    <property type="match status" value="1"/>
</dbReference>
<dbReference type="GO" id="GO:0005737">
    <property type="term" value="C:cytoplasm"/>
    <property type="evidence" value="ECO:0007669"/>
    <property type="project" value="UniProtKB-ARBA"/>
</dbReference>
<keyword evidence="6" id="KW-1185">Reference proteome</keyword>
<dbReference type="PANTHER" id="PTHR45569">
    <property type="entry name" value="SENSOR PROTEIN KDPD"/>
    <property type="match status" value="1"/>
</dbReference>
<keyword evidence="2 5" id="KW-0418">Kinase</keyword>
<dbReference type="GO" id="GO:0005886">
    <property type="term" value="C:plasma membrane"/>
    <property type="evidence" value="ECO:0007669"/>
    <property type="project" value="TreeGrafter"/>
</dbReference>
<keyword evidence="3" id="KW-0902">Two-component regulatory system</keyword>
<dbReference type="RefSeq" id="WP_125484982.1">
    <property type="nucleotide sequence ID" value="NZ_RSDW01000001.1"/>
</dbReference>
<dbReference type="FunFam" id="3.40.50.300:FF:000483">
    <property type="entry name" value="Sensor histidine kinase KdpD"/>
    <property type="match status" value="1"/>
</dbReference>